<dbReference type="SFLD" id="SFLDG01102">
    <property type="entry name" value="Uncharacterised_Radical_SAM_Su"/>
    <property type="match status" value="1"/>
</dbReference>
<dbReference type="GO" id="GO:0051536">
    <property type="term" value="F:iron-sulfur cluster binding"/>
    <property type="evidence" value="ECO:0007669"/>
    <property type="project" value="UniProtKB-KW"/>
</dbReference>
<dbReference type="AlphaFoldDB" id="C7MNW9"/>
<dbReference type="InterPro" id="IPR010994">
    <property type="entry name" value="RuvA_2-like"/>
</dbReference>
<keyword evidence="1" id="KW-0949">S-adenosyl-L-methionine</keyword>
<evidence type="ECO:0000256" key="3">
    <source>
        <dbReference type="ARBA" id="ARBA00023004"/>
    </source>
</evidence>
<keyword evidence="5" id="KW-0238">DNA-binding</keyword>
<dbReference type="GO" id="GO:0046872">
    <property type="term" value="F:metal ion binding"/>
    <property type="evidence" value="ECO:0007669"/>
    <property type="project" value="UniProtKB-KW"/>
</dbReference>
<dbReference type="SFLD" id="SFLDS00029">
    <property type="entry name" value="Radical_SAM"/>
    <property type="match status" value="1"/>
</dbReference>
<reference evidence="5 6" key="1">
    <citation type="journal article" date="2009" name="Stand. Genomic Sci.">
        <title>Complete genome sequence of Cryptobacterium curtum type strain (12-3).</title>
        <authorList>
            <person name="Mavrommatis K."/>
            <person name="Pukall R."/>
            <person name="Rohde C."/>
            <person name="Chen F."/>
            <person name="Sims D."/>
            <person name="Brettin T."/>
            <person name="Kuske C."/>
            <person name="Detter J.C."/>
            <person name="Han C."/>
            <person name="Lapidus A."/>
            <person name="Copeland A."/>
            <person name="Glavina Del Rio T."/>
            <person name="Nolan M."/>
            <person name="Lucas S."/>
            <person name="Tice H."/>
            <person name="Cheng J.F."/>
            <person name="Bruce D."/>
            <person name="Goodwin L."/>
            <person name="Pitluck S."/>
            <person name="Ovchinnikova G."/>
            <person name="Pati A."/>
            <person name="Ivanova N."/>
            <person name="Chen A."/>
            <person name="Palaniappan K."/>
            <person name="Chain P."/>
            <person name="D'haeseleer P."/>
            <person name="Goker M."/>
            <person name="Bristow J."/>
            <person name="Eisen J.A."/>
            <person name="Markowitz V."/>
            <person name="Hugenholtz P."/>
            <person name="Rohde M."/>
            <person name="Klenk H.P."/>
            <person name="Kyrpides N.C."/>
        </authorList>
    </citation>
    <scope>NUCLEOTIDE SEQUENCE [LARGE SCALE GENOMIC DNA]</scope>
    <source>
        <strain evidence="6">ATCC 700683 / DSM 15641 / 12-3</strain>
    </source>
</reference>
<dbReference type="CDD" id="cd01335">
    <property type="entry name" value="Radical_SAM"/>
    <property type="match status" value="1"/>
</dbReference>
<dbReference type="SUPFAM" id="SSF47781">
    <property type="entry name" value="RuvA domain 2-like"/>
    <property type="match status" value="1"/>
</dbReference>
<dbReference type="KEGG" id="ccu:Ccur_09110"/>
<evidence type="ECO:0000256" key="1">
    <source>
        <dbReference type="ARBA" id="ARBA00022691"/>
    </source>
</evidence>
<keyword evidence="2" id="KW-0479">Metal-binding</keyword>
<dbReference type="Gene3D" id="3.20.20.70">
    <property type="entry name" value="Aldolase class I"/>
    <property type="match status" value="1"/>
</dbReference>
<dbReference type="InterPro" id="IPR013785">
    <property type="entry name" value="Aldolase_TIM"/>
</dbReference>
<evidence type="ECO:0000256" key="4">
    <source>
        <dbReference type="ARBA" id="ARBA00023014"/>
    </source>
</evidence>
<dbReference type="EMBL" id="CP001682">
    <property type="protein sequence ID" value="ACU94609.1"/>
    <property type="molecule type" value="Genomic_DNA"/>
</dbReference>
<dbReference type="InterPro" id="IPR058240">
    <property type="entry name" value="rSAM_sf"/>
</dbReference>
<dbReference type="OrthoDB" id="9801154at2"/>
<evidence type="ECO:0000313" key="5">
    <source>
        <dbReference type="EMBL" id="ACU94609.1"/>
    </source>
</evidence>
<sequence length="483" mass="54270">MELADKLEILADAAKYDVACTSSGVERNARRGQLGTAHSAGCCHSFTPDGRCICLLKVLMSNSCIYDCAYCVNRCSNDHRRATFSPRELADLTIDFYRRNYIEGLFLSSGIVKSPDYTSELMIRTLRILRDEYGFWGYIHAKAIPGSSSEAIDQLGRLADRLSVNMELPSRESLALLAPDKQKQNLIRPMRYIQHTITEDTDKRALSSKQSRALAWRKQAPTLTRPRAFAPAGQSTQMIIGATPESDFHILNLSAALYKTIQMKRVFFSAYLPVNHDTRLPESPRIQLDREHRLYQADWLMRFYHFDVAEIIDEAHPFLDLALDPKANWAINHLDRFPLEVNTAPYCELLRVPGIGVRGAQSIMRARKTHTLTERELRRLGIVYKRARFFITCNNSWGATGIPFDRDSIRAQLVAAINGGEHGRRSGGVIAGQLSFDDLIAPAEIPGQVVDPISSKQTMAPVTRTQHPNQLLGSFEAETKCAS</sequence>
<gene>
    <name evidence="5" type="ordered locus">Ccur_09110</name>
</gene>
<evidence type="ECO:0000313" key="6">
    <source>
        <dbReference type="Proteomes" id="UP000000954"/>
    </source>
</evidence>
<name>C7MNW9_CRYCD</name>
<dbReference type="SUPFAM" id="SSF102114">
    <property type="entry name" value="Radical SAM enzymes"/>
    <property type="match status" value="1"/>
</dbReference>
<dbReference type="HOGENOM" id="CLU_033784_0_0_11"/>
<dbReference type="PANTHER" id="PTHR21180">
    <property type="entry name" value="ENDONUCLEASE/EXONUCLEASE/PHOSPHATASE FAMILY DOMAIN-CONTAINING PROTEIN 1"/>
    <property type="match status" value="1"/>
</dbReference>
<keyword evidence="6" id="KW-1185">Reference proteome</keyword>
<protein>
    <submittedName>
        <fullName evidence="5">Predicted DNA-binding protein with the helix-hairpin-helix motif protein</fullName>
    </submittedName>
</protein>
<dbReference type="eggNOG" id="COG4277">
    <property type="taxonomic scope" value="Bacteria"/>
</dbReference>
<dbReference type="InterPro" id="IPR051675">
    <property type="entry name" value="Endo/Exo/Phosphatase_dom_1"/>
</dbReference>
<dbReference type="RefSeq" id="WP_012803295.1">
    <property type="nucleotide sequence ID" value="NC_013170.1"/>
</dbReference>
<dbReference type="InterPro" id="IPR023874">
    <property type="entry name" value="DNA_rSAM_put"/>
</dbReference>
<dbReference type="InterPro" id="IPR007197">
    <property type="entry name" value="rSAM"/>
</dbReference>
<organism evidence="5 6">
    <name type="scientific">Cryptobacterium curtum (strain ATCC 700683 / DSM 15641 / CCUG 43107 / 12-3)</name>
    <dbReference type="NCBI Taxonomy" id="469378"/>
    <lineage>
        <taxon>Bacteria</taxon>
        <taxon>Bacillati</taxon>
        <taxon>Actinomycetota</taxon>
        <taxon>Coriobacteriia</taxon>
        <taxon>Eggerthellales</taxon>
        <taxon>Eggerthellaceae</taxon>
        <taxon>Cryptobacterium</taxon>
    </lineage>
</organism>
<dbReference type="GO" id="GO:0003824">
    <property type="term" value="F:catalytic activity"/>
    <property type="evidence" value="ECO:0007669"/>
    <property type="project" value="InterPro"/>
</dbReference>
<dbReference type="GO" id="GO:0003677">
    <property type="term" value="F:DNA binding"/>
    <property type="evidence" value="ECO:0007669"/>
    <property type="project" value="UniProtKB-KW"/>
</dbReference>
<keyword evidence="3" id="KW-0408">Iron</keyword>
<evidence type="ECO:0000256" key="2">
    <source>
        <dbReference type="ARBA" id="ARBA00022723"/>
    </source>
</evidence>
<dbReference type="PANTHER" id="PTHR21180:SF9">
    <property type="entry name" value="TYPE II SECRETION SYSTEM PROTEIN K"/>
    <property type="match status" value="1"/>
</dbReference>
<dbReference type="NCBIfam" id="TIGR03916">
    <property type="entry name" value="rSAM_link_UDG"/>
    <property type="match status" value="1"/>
</dbReference>
<accession>C7MNW9</accession>
<keyword evidence="4" id="KW-0411">Iron-sulfur</keyword>
<dbReference type="Proteomes" id="UP000000954">
    <property type="component" value="Chromosome"/>
</dbReference>
<proteinExistence type="predicted"/>